<reference evidence="3" key="1">
    <citation type="submission" date="2015-04" db="UniProtKB">
        <authorList>
            <consortium name="EnsemblPlants"/>
        </authorList>
    </citation>
    <scope>IDENTIFICATION</scope>
</reference>
<dbReference type="OMA" id="DYETIEH"/>
<dbReference type="EnsemblPlants" id="OPUNC05G17410.1">
    <property type="protein sequence ID" value="OPUNC05G17410.1"/>
    <property type="gene ID" value="OPUNC05G17410"/>
</dbReference>
<dbReference type="AlphaFoldDB" id="A0A0E0L3M0"/>
<proteinExistence type="predicted"/>
<dbReference type="Gramene" id="OPUNC05G17410.1">
    <property type="protein sequence ID" value="OPUNC05G17410.1"/>
    <property type="gene ID" value="OPUNC05G17410"/>
</dbReference>
<dbReference type="Proteomes" id="UP000026962">
    <property type="component" value="Chromosome 5"/>
</dbReference>
<sequence>MAVTDSRRLADLDVDELDLLLPLIKVTPFAAHRTSAPGGCVCPCAAPRRMEEAQASSERTSNPPTVAQSSLDNSKKDSEKALRKRSIKMAMKIINYSEDCMRKIEELNATLPLDQHFFPACIWPRDLDDLRLSNIGFYVIYRLSDTSPTTWGCKRFAHEDKFVASTMLRINGLVFTGDFPHGRSMHVYGFVAVRDDKEPLRNYIFNVSREKACQLNPDSPSLEISPPMRGISVWDSALIEFHLKVKGSDSDSSSDDDILINACVEFNCETIKRDKKLISRIDGPFGPLDMSYIFLKKGIEATIDIDLGSASEAYDILLVAFSGEDVMTLYKDRVGQRTKFTAVVVVPLDELLHVKAFGTYGSSHFDGNIAVPVLKHGTCKKPFRFQLAEKKSGHKNLPRATLDITFSTMGYYDTGEM</sequence>
<dbReference type="eggNOG" id="ENOG502R4B1">
    <property type="taxonomic scope" value="Eukaryota"/>
</dbReference>
<dbReference type="InterPro" id="IPR046533">
    <property type="entry name" value="DUF6598"/>
</dbReference>
<dbReference type="PANTHER" id="PTHR33065">
    <property type="entry name" value="OS07G0486400 PROTEIN"/>
    <property type="match status" value="1"/>
</dbReference>
<keyword evidence="4" id="KW-1185">Reference proteome</keyword>
<dbReference type="PANTHER" id="PTHR33065:SF88">
    <property type="entry name" value="OS11G0104220 PROTEIN"/>
    <property type="match status" value="1"/>
</dbReference>
<feature type="region of interest" description="Disordered" evidence="1">
    <location>
        <begin position="53"/>
        <end position="79"/>
    </location>
</feature>
<evidence type="ECO:0000313" key="4">
    <source>
        <dbReference type="Proteomes" id="UP000026962"/>
    </source>
</evidence>
<organism evidence="3">
    <name type="scientific">Oryza punctata</name>
    <name type="common">Red rice</name>
    <dbReference type="NCBI Taxonomy" id="4537"/>
    <lineage>
        <taxon>Eukaryota</taxon>
        <taxon>Viridiplantae</taxon>
        <taxon>Streptophyta</taxon>
        <taxon>Embryophyta</taxon>
        <taxon>Tracheophyta</taxon>
        <taxon>Spermatophyta</taxon>
        <taxon>Magnoliopsida</taxon>
        <taxon>Liliopsida</taxon>
        <taxon>Poales</taxon>
        <taxon>Poaceae</taxon>
        <taxon>BOP clade</taxon>
        <taxon>Oryzoideae</taxon>
        <taxon>Oryzeae</taxon>
        <taxon>Oryzinae</taxon>
        <taxon>Oryza</taxon>
    </lineage>
</organism>
<evidence type="ECO:0000259" key="2">
    <source>
        <dbReference type="Pfam" id="PF20241"/>
    </source>
</evidence>
<evidence type="ECO:0000313" key="3">
    <source>
        <dbReference type="EnsemblPlants" id="OPUNC05G17410.1"/>
    </source>
</evidence>
<dbReference type="HOGENOM" id="CLU_030537_0_0_1"/>
<name>A0A0E0L3M0_ORYPU</name>
<evidence type="ECO:0000256" key="1">
    <source>
        <dbReference type="SAM" id="MobiDB-lite"/>
    </source>
</evidence>
<protein>
    <recommendedName>
        <fullName evidence="2">DUF6598 domain-containing protein</fullName>
    </recommendedName>
</protein>
<reference evidence="3" key="2">
    <citation type="submission" date="2018-05" db="EMBL/GenBank/DDBJ databases">
        <title>OpunRS2 (Oryza punctata Reference Sequence Version 2).</title>
        <authorList>
            <person name="Zhang J."/>
            <person name="Kudrna D."/>
            <person name="Lee S."/>
            <person name="Talag J."/>
            <person name="Welchert J."/>
            <person name="Wing R.A."/>
        </authorList>
    </citation>
    <scope>NUCLEOTIDE SEQUENCE [LARGE SCALE GENOMIC DNA]</scope>
</reference>
<dbReference type="Pfam" id="PF20241">
    <property type="entry name" value="DUF6598"/>
    <property type="match status" value="1"/>
</dbReference>
<accession>A0A0E0L3M0</accession>
<feature type="compositionally biased region" description="Polar residues" evidence="1">
    <location>
        <begin position="54"/>
        <end position="72"/>
    </location>
</feature>
<feature type="domain" description="DUF6598" evidence="2">
    <location>
        <begin position="183"/>
        <end position="359"/>
    </location>
</feature>